<protein>
    <recommendedName>
        <fullName evidence="6">Haemolysin-type calcium binding-related domain-containing protein</fullName>
    </recommendedName>
</protein>
<evidence type="ECO:0000313" key="4">
    <source>
        <dbReference type="EMBL" id="KJV07786.1"/>
    </source>
</evidence>
<evidence type="ECO:0000256" key="2">
    <source>
        <dbReference type="ARBA" id="ARBA00022525"/>
    </source>
</evidence>
<dbReference type="GO" id="GO:0005509">
    <property type="term" value="F:calcium ion binding"/>
    <property type="evidence" value="ECO:0007669"/>
    <property type="project" value="InterPro"/>
</dbReference>
<dbReference type="InterPro" id="IPR018511">
    <property type="entry name" value="Hemolysin-typ_Ca-bd_CS"/>
</dbReference>
<evidence type="ECO:0008006" key="6">
    <source>
        <dbReference type="Google" id="ProtNLM"/>
    </source>
</evidence>
<comment type="caution">
    <text evidence="4">The sequence shown here is derived from an EMBL/GenBank/DDBJ whole genome shotgun (WGS) entry which is preliminary data.</text>
</comment>
<accession>A0A0F3IM20</accession>
<dbReference type="GO" id="GO:0005576">
    <property type="term" value="C:extracellular region"/>
    <property type="evidence" value="ECO:0007669"/>
    <property type="project" value="UniProtKB-SubCell"/>
</dbReference>
<dbReference type="Pfam" id="PF00353">
    <property type="entry name" value="HemolysinCabind"/>
    <property type="match status" value="8"/>
</dbReference>
<keyword evidence="5" id="KW-1185">Reference proteome</keyword>
<dbReference type="PRINTS" id="PR00313">
    <property type="entry name" value="CABNDNGRPT"/>
</dbReference>
<dbReference type="RefSeq" id="WP_045778012.1">
    <property type="nucleotide sequence ID" value="NZ_LAJX01000017.1"/>
</dbReference>
<gene>
    <name evidence="4" type="ORF">VZ94_02385</name>
</gene>
<dbReference type="Proteomes" id="UP000033684">
    <property type="component" value="Unassembled WGS sequence"/>
</dbReference>
<dbReference type="InterPro" id="IPR011049">
    <property type="entry name" value="Serralysin-like_metalloprot_C"/>
</dbReference>
<evidence type="ECO:0000313" key="5">
    <source>
        <dbReference type="Proteomes" id="UP000033684"/>
    </source>
</evidence>
<dbReference type="AlphaFoldDB" id="A0A0F3IM20"/>
<dbReference type="PROSITE" id="PS00330">
    <property type="entry name" value="HEMOLYSIN_CALCIUM"/>
    <property type="match status" value="3"/>
</dbReference>
<keyword evidence="3" id="KW-0106">Calcium</keyword>
<dbReference type="InterPro" id="IPR001343">
    <property type="entry name" value="Hemolysn_Ca-bd"/>
</dbReference>
<organism evidence="4 5">
    <name type="scientific">Methylocucumis oryzae</name>
    <dbReference type="NCBI Taxonomy" id="1632867"/>
    <lineage>
        <taxon>Bacteria</taxon>
        <taxon>Pseudomonadati</taxon>
        <taxon>Pseudomonadota</taxon>
        <taxon>Gammaproteobacteria</taxon>
        <taxon>Methylococcales</taxon>
        <taxon>Methylococcaceae</taxon>
        <taxon>Methylocucumis</taxon>
    </lineage>
</organism>
<evidence type="ECO:0000256" key="1">
    <source>
        <dbReference type="ARBA" id="ARBA00004613"/>
    </source>
</evidence>
<dbReference type="InterPro" id="IPR050557">
    <property type="entry name" value="RTX_toxin/Mannuronan_C5-epim"/>
</dbReference>
<dbReference type="SUPFAM" id="SSF51120">
    <property type="entry name" value="beta-Roll"/>
    <property type="match status" value="7"/>
</dbReference>
<dbReference type="PANTHER" id="PTHR38340">
    <property type="entry name" value="S-LAYER PROTEIN"/>
    <property type="match status" value="1"/>
</dbReference>
<dbReference type="PATRIC" id="fig|1632867.3.peg.1763"/>
<dbReference type="PANTHER" id="PTHR38340:SF1">
    <property type="entry name" value="S-LAYER PROTEIN"/>
    <property type="match status" value="1"/>
</dbReference>
<evidence type="ECO:0000256" key="3">
    <source>
        <dbReference type="ARBA" id="ARBA00022837"/>
    </source>
</evidence>
<comment type="subcellular location">
    <subcellularLocation>
        <location evidence="1">Secreted</location>
    </subcellularLocation>
</comment>
<proteinExistence type="predicted"/>
<reference evidence="4 5" key="2">
    <citation type="journal article" date="2016" name="Microb. Ecol.">
        <title>Genome Characteristics of a Novel Type I Methanotroph (Sn10-6) Isolated from a Flooded Indian Rice Field.</title>
        <authorList>
            <person name="Rahalkar M.C."/>
            <person name="Pandit P.S."/>
            <person name="Dhakephalkar P.K."/>
            <person name="Pore S."/>
            <person name="Arora P."/>
            <person name="Kapse N."/>
        </authorList>
    </citation>
    <scope>NUCLEOTIDE SEQUENCE [LARGE SCALE GENOMIC DNA]</scope>
    <source>
        <strain evidence="4 5">Sn10-6</strain>
    </source>
</reference>
<sequence length="828" mass="86242">MVTTRFYVNKIATVYGGLGNDKIFVNNASGGSWLEGGLGNDSIEGGAGPDTIFSGYGNDTLKGGAGNDAYVVTFDNFYTDDGEKDTGYDTIVDTGGVDTIYFIRDYKEDGRDDDVGADGKELDPTVKSNDYFAVMPNGIENGVLDSTVFVHRLDIGGTYTVATLVGNSSPNVLTGSDWYDVLDGAGGNDTIYGLEGNDIIYFGEGNDKIDGGAGEDWVYSRKDFNLNKDGVNFENIDLLEYSTAITAIGDNFDNILVGNSFNNKLIGLAGNDVFGSEKDKATGTDKMTGGAGDDLYYVDSTDDEIIEIATTGGNDTIRYAGTIATTTYILPTGVENLVMVSNLIHGVGNNLNNKITGSSAANTIEGGYGDDYLDGGSGIDTFVGGYGDDTYVVDKIDEKIVETEGQGSDWVQSSAVTLDLNNNNWGGSIENARLTGTTSLLNLFGSAVNNQLIGNSGSNLLDGKGGKDTLEGGLGDDIYVVDTITDSLIEVVNSVDATTGKIKAGWIDTIQSSVNFSLEELLNFENITLTGTVAKTATGNTNDNTLIGNDIANTLYGLKGNDILEGGGGVDTLVGGKGNDTYRLTTDGDIINELAGVDEGNDTIEIQTTYSLAAQKNVENLTLIGTLVANATGTDIANKLVGNSAANILTGLDGNDTLVGGEGADTIIGGKGSDSIDLTESAVSKDVVRIGAGESDASVTEADTIAKFAMLYDTLDLVNTKIASNTSSADGIDKGVIESHTITNGIIKFDDADTYVSALSISSTNLPSVLEYLKANIINDATVAFVAGSDTWVFQDNGATDTLVKLLGISTATSVSSGSFSSTAIHIA</sequence>
<dbReference type="EMBL" id="LAJX01000017">
    <property type="protein sequence ID" value="KJV07786.1"/>
    <property type="molecule type" value="Genomic_DNA"/>
</dbReference>
<reference evidence="5" key="1">
    <citation type="submission" date="2015-03" db="EMBL/GenBank/DDBJ databases">
        <title>Draft genome sequence of a novel methanotroph (Sn10-6) isolated from flooded ricefield rhizosphere in India.</title>
        <authorList>
            <person name="Pandit P.S."/>
            <person name="Pore S.D."/>
            <person name="Arora P."/>
            <person name="Kapse N.G."/>
            <person name="Dhakephalkar P.K."/>
            <person name="Rahalkar M.C."/>
        </authorList>
    </citation>
    <scope>NUCLEOTIDE SEQUENCE [LARGE SCALE GENOMIC DNA]</scope>
    <source>
        <strain evidence="5">Sn10-6</strain>
    </source>
</reference>
<keyword evidence="2" id="KW-0964">Secreted</keyword>
<name>A0A0F3IM20_9GAMM</name>
<dbReference type="Gene3D" id="2.150.10.10">
    <property type="entry name" value="Serralysin-like metalloprotease, C-terminal"/>
    <property type="match status" value="5"/>
</dbReference>